<reference evidence="6" key="1">
    <citation type="journal article" date="2020" name="mSystems">
        <title>Genome- and Community-Level Interaction Insights into Carbon Utilization and Element Cycling Functions of Hydrothermarchaeota in Hydrothermal Sediment.</title>
        <authorList>
            <person name="Zhou Z."/>
            <person name="Liu Y."/>
            <person name="Xu W."/>
            <person name="Pan J."/>
            <person name="Luo Z.H."/>
            <person name="Li M."/>
        </authorList>
    </citation>
    <scope>NUCLEOTIDE SEQUENCE [LARGE SCALE GENOMIC DNA]</scope>
    <source>
        <strain evidence="6">HyVt-28</strain>
    </source>
</reference>
<evidence type="ECO:0000256" key="4">
    <source>
        <dbReference type="ARBA" id="ARBA00032089"/>
    </source>
</evidence>
<dbReference type="EMBL" id="DRDR01000082">
    <property type="protein sequence ID" value="HDL60185.1"/>
    <property type="molecule type" value="Genomic_DNA"/>
</dbReference>
<dbReference type="InterPro" id="IPR042177">
    <property type="entry name" value="Cell/Rod_1"/>
</dbReference>
<comment type="caution">
    <text evidence="6">The sequence shown here is derived from an EMBL/GenBank/DDBJ whole genome shotgun (WGS) entry which is preliminary data.</text>
</comment>
<dbReference type="Proteomes" id="UP000886381">
    <property type="component" value="Unassembled WGS sequence"/>
</dbReference>
<evidence type="ECO:0000259" key="5">
    <source>
        <dbReference type="Pfam" id="PF04085"/>
    </source>
</evidence>
<evidence type="ECO:0000313" key="6">
    <source>
        <dbReference type="EMBL" id="HDL60185.1"/>
    </source>
</evidence>
<dbReference type="GO" id="GO:0008360">
    <property type="term" value="P:regulation of cell shape"/>
    <property type="evidence" value="ECO:0007669"/>
    <property type="project" value="UniProtKB-KW"/>
</dbReference>
<protein>
    <recommendedName>
        <fullName evidence="2">Cell shape-determining protein MreC</fullName>
    </recommendedName>
    <alternativeName>
        <fullName evidence="4">Cell shape protein MreC</fullName>
    </alternativeName>
</protein>
<dbReference type="AlphaFoldDB" id="A0A7V0Q795"/>
<accession>A0A7V0Q795</accession>
<dbReference type="Gene3D" id="2.40.10.350">
    <property type="entry name" value="Rod shape-determining protein MreC, domain 2"/>
    <property type="match status" value="1"/>
</dbReference>
<proteinExistence type="inferred from homology"/>
<gene>
    <name evidence="6" type="ORF">ENH14_01885</name>
</gene>
<evidence type="ECO:0000256" key="1">
    <source>
        <dbReference type="ARBA" id="ARBA00009369"/>
    </source>
</evidence>
<dbReference type="InterPro" id="IPR055342">
    <property type="entry name" value="MreC_beta-barrel_core"/>
</dbReference>
<dbReference type="PANTHER" id="PTHR34138:SF1">
    <property type="entry name" value="CELL SHAPE-DETERMINING PROTEIN MREC"/>
    <property type="match status" value="1"/>
</dbReference>
<evidence type="ECO:0000256" key="3">
    <source>
        <dbReference type="ARBA" id="ARBA00022960"/>
    </source>
</evidence>
<dbReference type="GO" id="GO:0005886">
    <property type="term" value="C:plasma membrane"/>
    <property type="evidence" value="ECO:0007669"/>
    <property type="project" value="TreeGrafter"/>
</dbReference>
<sequence length="235" mass="26791">MKREFFLFLLLSIVVNIPIFKRGLHGVLIKTLYYPAQKIATFLQDISKAEVERDSLAQQLAELKEKFYVETVKQETLVKKLPYIKGNITAYNPLGIPRYITLKVKNPLRDANFLALDIYGNLAGKLFKSEDGVIEIMTIFNKEFRIGVKNVRTGTLGILYGSERPEVRFIPLDISFRKGDTLVTAGIGEFKVAGIPVVIVDTVLKDENNPLFKKCKVLPFFQPYRNLHLLLRKGK</sequence>
<dbReference type="PANTHER" id="PTHR34138">
    <property type="entry name" value="CELL SHAPE-DETERMINING PROTEIN MREC"/>
    <property type="match status" value="1"/>
</dbReference>
<comment type="similarity">
    <text evidence="1">Belongs to the MreC family.</text>
</comment>
<dbReference type="InterPro" id="IPR042175">
    <property type="entry name" value="Cell/Rod_MreC_2"/>
</dbReference>
<feature type="domain" description="Rod shape-determining protein MreC beta-barrel core" evidence="5">
    <location>
        <begin position="122"/>
        <end position="228"/>
    </location>
</feature>
<keyword evidence="3" id="KW-0133">Cell shape</keyword>
<dbReference type="Gene3D" id="2.40.10.340">
    <property type="entry name" value="Rod shape-determining protein MreC, domain 1"/>
    <property type="match status" value="1"/>
</dbReference>
<dbReference type="InterPro" id="IPR007221">
    <property type="entry name" value="MreC"/>
</dbReference>
<evidence type="ECO:0000256" key="2">
    <source>
        <dbReference type="ARBA" id="ARBA00013855"/>
    </source>
</evidence>
<name>A0A7V0Q795_UNCW3</name>
<organism evidence="6">
    <name type="scientific">candidate division WOR-3 bacterium</name>
    <dbReference type="NCBI Taxonomy" id="2052148"/>
    <lineage>
        <taxon>Bacteria</taxon>
        <taxon>Bacteria division WOR-3</taxon>
    </lineage>
</organism>
<dbReference type="Pfam" id="PF04085">
    <property type="entry name" value="MreC"/>
    <property type="match status" value="1"/>
</dbReference>